<dbReference type="InterPro" id="IPR043504">
    <property type="entry name" value="Peptidase_S1_PA_chymotrypsin"/>
</dbReference>
<dbReference type="PANTHER" id="PTHR43343">
    <property type="entry name" value="PEPTIDASE S12"/>
    <property type="match status" value="1"/>
</dbReference>
<dbReference type="PRINTS" id="PR00834">
    <property type="entry name" value="PROTEASES2C"/>
</dbReference>
<name>A0A858RAH7_9PROT</name>
<evidence type="ECO:0000256" key="1">
    <source>
        <dbReference type="ARBA" id="ARBA00010541"/>
    </source>
</evidence>
<dbReference type="EMBL" id="CP051775">
    <property type="protein sequence ID" value="QJE74398.1"/>
    <property type="molecule type" value="Genomic_DNA"/>
</dbReference>
<dbReference type="Proteomes" id="UP000501891">
    <property type="component" value="Chromosome"/>
</dbReference>
<comment type="similarity">
    <text evidence="1">Belongs to the peptidase S1C family.</text>
</comment>
<gene>
    <name evidence="4" type="ORF">HHL28_16125</name>
</gene>
<keyword evidence="3" id="KW-0378">Hydrolase</keyword>
<dbReference type="AlphaFoldDB" id="A0A858RAH7"/>
<evidence type="ECO:0000256" key="2">
    <source>
        <dbReference type="ARBA" id="ARBA00022670"/>
    </source>
</evidence>
<accession>A0A858RAH7</accession>
<protein>
    <submittedName>
        <fullName evidence="4">Trypsin-like serine protease</fullName>
    </submittedName>
</protein>
<evidence type="ECO:0000313" key="5">
    <source>
        <dbReference type="Proteomes" id="UP000501891"/>
    </source>
</evidence>
<organism evidence="4 5">
    <name type="scientific">Aerophototrophica crusticola</name>
    <dbReference type="NCBI Taxonomy" id="1709002"/>
    <lineage>
        <taxon>Bacteria</taxon>
        <taxon>Pseudomonadati</taxon>
        <taxon>Pseudomonadota</taxon>
        <taxon>Alphaproteobacteria</taxon>
        <taxon>Rhodospirillales</taxon>
        <taxon>Rhodospirillaceae</taxon>
        <taxon>Aerophototrophica</taxon>
    </lineage>
</organism>
<dbReference type="Gene3D" id="2.40.10.10">
    <property type="entry name" value="Trypsin-like serine proteases"/>
    <property type="match status" value="1"/>
</dbReference>
<dbReference type="GO" id="GO:0004252">
    <property type="term" value="F:serine-type endopeptidase activity"/>
    <property type="evidence" value="ECO:0007669"/>
    <property type="project" value="InterPro"/>
</dbReference>
<dbReference type="SUPFAM" id="SSF50494">
    <property type="entry name" value="Trypsin-like serine proteases"/>
    <property type="match status" value="1"/>
</dbReference>
<dbReference type="InterPro" id="IPR001940">
    <property type="entry name" value="Peptidase_S1C"/>
</dbReference>
<evidence type="ECO:0000256" key="3">
    <source>
        <dbReference type="ARBA" id="ARBA00022801"/>
    </source>
</evidence>
<dbReference type="KEGG" id="acru:HHL28_16125"/>
<reference evidence="4" key="1">
    <citation type="submission" date="2020-04" db="EMBL/GenBank/DDBJ databases">
        <title>A desert anoxygenic phototrophic bacterium fixes CO2 using RubisCO under aerobic conditions.</title>
        <authorList>
            <person name="Tang K."/>
        </authorList>
    </citation>
    <scope>NUCLEOTIDE SEQUENCE [LARGE SCALE GENOMIC DNA]</scope>
    <source>
        <strain evidence="4">MIMtkB3</strain>
    </source>
</reference>
<keyword evidence="2" id="KW-0645">Protease</keyword>
<proteinExistence type="inferred from homology"/>
<dbReference type="Pfam" id="PF13365">
    <property type="entry name" value="Trypsin_2"/>
    <property type="match status" value="1"/>
</dbReference>
<keyword evidence="5" id="KW-1185">Reference proteome</keyword>
<dbReference type="InterPro" id="IPR009003">
    <property type="entry name" value="Peptidase_S1_PA"/>
</dbReference>
<evidence type="ECO:0000313" key="4">
    <source>
        <dbReference type="EMBL" id="QJE74398.1"/>
    </source>
</evidence>
<sequence>MSETVLAVGAPLSERMQGTVTQGIVSSHRKDRLTGYPLIQADTIVHPGNSGGPLLDANGNVVGITVATFSNAEGLNTGLNFFIPIADALARLNLRVEGGGPGS</sequence>
<dbReference type="InterPro" id="IPR051201">
    <property type="entry name" value="Chloro_Bact_Ser_Proteases"/>
</dbReference>
<dbReference type="GO" id="GO:0006508">
    <property type="term" value="P:proteolysis"/>
    <property type="evidence" value="ECO:0007669"/>
    <property type="project" value="UniProtKB-KW"/>
</dbReference>
<dbReference type="PANTHER" id="PTHR43343:SF3">
    <property type="entry name" value="PROTEASE DO-LIKE 8, CHLOROPLASTIC"/>
    <property type="match status" value="1"/>
</dbReference>